<reference evidence="1 2" key="1">
    <citation type="submission" date="2016-12" db="EMBL/GenBank/DDBJ databases">
        <title>The draft genome sequence of Actinophytocola sp. 11-183.</title>
        <authorList>
            <person name="Wang W."/>
            <person name="Yuan L."/>
        </authorList>
    </citation>
    <scope>NUCLEOTIDE SEQUENCE [LARGE SCALE GENOMIC DNA]</scope>
    <source>
        <strain evidence="1 2">11-183</strain>
    </source>
</reference>
<dbReference type="Proteomes" id="UP000185596">
    <property type="component" value="Unassembled WGS sequence"/>
</dbReference>
<dbReference type="GO" id="GO:0005506">
    <property type="term" value="F:iron ion binding"/>
    <property type="evidence" value="ECO:0007669"/>
    <property type="project" value="UniProtKB-ARBA"/>
</dbReference>
<name>A0A1Q8CVW9_9PSEU</name>
<dbReference type="RefSeq" id="WP_075124532.1">
    <property type="nucleotide sequence ID" value="NZ_MSIE01000007.1"/>
</dbReference>
<dbReference type="EMBL" id="MSIE01000007">
    <property type="protein sequence ID" value="OLF18505.1"/>
    <property type="molecule type" value="Genomic_DNA"/>
</dbReference>
<organism evidence="1 2">
    <name type="scientific">Actinophytocola xanthii</name>
    <dbReference type="NCBI Taxonomy" id="1912961"/>
    <lineage>
        <taxon>Bacteria</taxon>
        <taxon>Bacillati</taxon>
        <taxon>Actinomycetota</taxon>
        <taxon>Actinomycetes</taxon>
        <taxon>Pseudonocardiales</taxon>
        <taxon>Pseudonocardiaceae</taxon>
    </lineage>
</organism>
<dbReference type="InterPro" id="IPR008775">
    <property type="entry name" value="Phytyl_CoA_dOase-like"/>
</dbReference>
<dbReference type="Gene3D" id="2.60.120.620">
    <property type="entry name" value="q2cbj1_9rhob like domain"/>
    <property type="match status" value="1"/>
</dbReference>
<dbReference type="STRING" id="1912961.BU204_06000"/>
<dbReference type="OrthoDB" id="9791262at2"/>
<accession>A0A1Q8CVW9</accession>
<dbReference type="AlphaFoldDB" id="A0A1Q8CVW9"/>
<dbReference type="GO" id="GO:0016706">
    <property type="term" value="F:2-oxoglutarate-dependent dioxygenase activity"/>
    <property type="evidence" value="ECO:0007669"/>
    <property type="project" value="UniProtKB-ARBA"/>
</dbReference>
<sequence length="348" mass="38644">MTASTTHVQDFDRDGFAVVRGVLREEDFTDVREEYAALLTERAAQWRRDGLLTGGEELAGEPFEEHLVGLAALPGFDPSLLSELDITLPHMPFTSLQPTSKVHTGPAVLGLLRNERVLDVVAELVGNEISASPNQHVRLKLPAPAAGRFGARRGETLYAPTLWHQDAMTQIPQSDGTTMVTCWIPLMDVDTEHGCLLVVPRAHQEERLLPWPMDQGTVRELEAKAVPVPVAKGDLVLLHKRTPHGSTVNRSDRLRWSFDFRYYPSHEPSDRPWFPSVVARSASSPDLAATDATHWRERWDAARTMFVTSGQMIPGRREFSQLVADSLINRWEAGDFPRLPDAPVGAGA</sequence>
<dbReference type="PANTHER" id="PTHR20883:SF48">
    <property type="entry name" value="ECTOINE DIOXYGENASE"/>
    <property type="match status" value="1"/>
</dbReference>
<dbReference type="SUPFAM" id="SSF51197">
    <property type="entry name" value="Clavaminate synthase-like"/>
    <property type="match status" value="1"/>
</dbReference>
<protein>
    <submittedName>
        <fullName evidence="1">Uncharacterized protein</fullName>
    </submittedName>
</protein>
<dbReference type="PANTHER" id="PTHR20883">
    <property type="entry name" value="PHYTANOYL-COA DIOXYGENASE DOMAIN CONTAINING 1"/>
    <property type="match status" value="1"/>
</dbReference>
<evidence type="ECO:0000313" key="2">
    <source>
        <dbReference type="Proteomes" id="UP000185596"/>
    </source>
</evidence>
<proteinExistence type="predicted"/>
<comment type="caution">
    <text evidence="1">The sequence shown here is derived from an EMBL/GenBank/DDBJ whole genome shotgun (WGS) entry which is preliminary data.</text>
</comment>
<dbReference type="Pfam" id="PF05721">
    <property type="entry name" value="PhyH"/>
    <property type="match status" value="1"/>
</dbReference>
<evidence type="ECO:0000313" key="1">
    <source>
        <dbReference type="EMBL" id="OLF18505.1"/>
    </source>
</evidence>
<gene>
    <name evidence="1" type="ORF">BU204_06000</name>
</gene>
<keyword evidence="2" id="KW-1185">Reference proteome</keyword>